<reference evidence="1" key="1">
    <citation type="submission" date="2024-07" db="EMBL/GenBank/DDBJ databases">
        <title>Genome Analysis of a Potential Novel Vibrio Species Secreting pH- and Thermo-stable Alginate Lyase and its Application in Producing Alginate Oligosaccharides.</title>
        <authorList>
            <person name="Huang H."/>
            <person name="Bao K."/>
        </authorList>
    </citation>
    <scope>NUCLEOTIDE SEQUENCE</scope>
    <source>
        <strain evidence="1">HB236076</strain>
    </source>
</reference>
<organism evidence="1">
    <name type="scientific">Vibrio sp. HB236076</name>
    <dbReference type="NCBI Taxonomy" id="3232307"/>
    <lineage>
        <taxon>Bacteria</taxon>
        <taxon>Pseudomonadati</taxon>
        <taxon>Pseudomonadota</taxon>
        <taxon>Gammaproteobacteria</taxon>
        <taxon>Vibrionales</taxon>
        <taxon>Vibrionaceae</taxon>
        <taxon>Vibrio</taxon>
    </lineage>
</organism>
<dbReference type="EMBL" id="CP162601">
    <property type="protein sequence ID" value="XDK25440.1"/>
    <property type="molecule type" value="Genomic_DNA"/>
</dbReference>
<dbReference type="RefSeq" id="WP_306102095.1">
    <property type="nucleotide sequence ID" value="NZ_CP162601.1"/>
</dbReference>
<evidence type="ECO:0008006" key="2">
    <source>
        <dbReference type="Google" id="ProtNLM"/>
    </source>
</evidence>
<sequence length="76" mass="8737">MTITELQHLYRDHQLTEAVIEPSVREGNWVIEFRHIKGGFILLTDHLGVECLYDDLDEASKNALAIGFQQVRIESL</sequence>
<name>A0AB39HH52_9VIBR</name>
<dbReference type="KEGG" id="vih:AB0763_01975"/>
<evidence type="ECO:0000313" key="1">
    <source>
        <dbReference type="EMBL" id="XDK25440.1"/>
    </source>
</evidence>
<dbReference type="AlphaFoldDB" id="A0AB39HH52"/>
<proteinExistence type="predicted"/>
<protein>
    <recommendedName>
        <fullName evidence="2">RepB</fullName>
    </recommendedName>
</protein>
<gene>
    <name evidence="1" type="ORF">AB0763_01975</name>
</gene>
<accession>A0AB39HH52</accession>